<dbReference type="EMBL" id="MTYJ01001261">
    <property type="protein sequence ID" value="OWA55686.1"/>
    <property type="molecule type" value="Genomic_DNA"/>
</dbReference>
<name>A0A9X6RQB2_HYPEX</name>
<sequence>MRHSSFSVARRQQLDDRSERIGGYPYIATNVGVTESQFNWKFDLTKVVVLATDFVNIPSGRNPGCRRPSQLSDRLPSVYPLLRLLSTTTTTEFTVAQRVIPPER</sequence>
<keyword evidence="2" id="KW-1185">Reference proteome</keyword>
<evidence type="ECO:0000313" key="2">
    <source>
        <dbReference type="Proteomes" id="UP000192578"/>
    </source>
</evidence>
<evidence type="ECO:0000313" key="1">
    <source>
        <dbReference type="EMBL" id="OWA55686.1"/>
    </source>
</evidence>
<dbReference type="Proteomes" id="UP000192578">
    <property type="component" value="Unassembled WGS sequence"/>
</dbReference>
<proteinExistence type="predicted"/>
<protein>
    <submittedName>
        <fullName evidence="1">Uncharacterized protein</fullName>
    </submittedName>
</protein>
<accession>A0A9X6RQB2</accession>
<comment type="caution">
    <text evidence="1">The sequence shown here is derived from an EMBL/GenBank/DDBJ whole genome shotgun (WGS) entry which is preliminary data.</text>
</comment>
<organism evidence="1 2">
    <name type="scientific">Hypsibius exemplaris</name>
    <name type="common">Freshwater tardigrade</name>
    <dbReference type="NCBI Taxonomy" id="2072580"/>
    <lineage>
        <taxon>Eukaryota</taxon>
        <taxon>Metazoa</taxon>
        <taxon>Ecdysozoa</taxon>
        <taxon>Tardigrada</taxon>
        <taxon>Eutardigrada</taxon>
        <taxon>Parachela</taxon>
        <taxon>Hypsibioidea</taxon>
        <taxon>Hypsibiidae</taxon>
        <taxon>Hypsibius</taxon>
    </lineage>
</organism>
<dbReference type="AlphaFoldDB" id="A0A9X6RQB2"/>
<gene>
    <name evidence="1" type="ORF">BV898_20074</name>
</gene>
<feature type="non-terminal residue" evidence="1">
    <location>
        <position position="104"/>
    </location>
</feature>
<reference evidence="2" key="1">
    <citation type="submission" date="2017-01" db="EMBL/GenBank/DDBJ databases">
        <title>Comparative genomics of anhydrobiosis in the tardigrade Hypsibius dujardini.</title>
        <authorList>
            <person name="Yoshida Y."/>
            <person name="Koutsovoulos G."/>
            <person name="Laetsch D."/>
            <person name="Stevens L."/>
            <person name="Kumar S."/>
            <person name="Horikawa D."/>
            <person name="Ishino K."/>
            <person name="Komine S."/>
            <person name="Tomita M."/>
            <person name="Blaxter M."/>
            <person name="Arakawa K."/>
        </authorList>
    </citation>
    <scope>NUCLEOTIDE SEQUENCE [LARGE SCALE GENOMIC DNA]</scope>
    <source>
        <strain evidence="2">Z151</strain>
    </source>
</reference>